<organism evidence="1 2">
    <name type="scientific">Armillaria ostoyae</name>
    <name type="common">Armillaria root rot fungus</name>
    <dbReference type="NCBI Taxonomy" id="47428"/>
    <lineage>
        <taxon>Eukaryota</taxon>
        <taxon>Fungi</taxon>
        <taxon>Dikarya</taxon>
        <taxon>Basidiomycota</taxon>
        <taxon>Agaricomycotina</taxon>
        <taxon>Agaricomycetes</taxon>
        <taxon>Agaricomycetidae</taxon>
        <taxon>Agaricales</taxon>
        <taxon>Marasmiineae</taxon>
        <taxon>Physalacriaceae</taxon>
        <taxon>Armillaria</taxon>
    </lineage>
</organism>
<protein>
    <submittedName>
        <fullName evidence="1">Uncharacterized protein</fullName>
    </submittedName>
</protein>
<proteinExistence type="predicted"/>
<dbReference type="AlphaFoldDB" id="A0A284RHQ5"/>
<evidence type="ECO:0000313" key="2">
    <source>
        <dbReference type="Proteomes" id="UP000219338"/>
    </source>
</evidence>
<reference evidence="2" key="1">
    <citation type="journal article" date="2017" name="Nat. Ecol. Evol.">
        <title>Genome expansion and lineage-specific genetic innovations in the forest pathogenic fungi Armillaria.</title>
        <authorList>
            <person name="Sipos G."/>
            <person name="Prasanna A.N."/>
            <person name="Walter M.C."/>
            <person name="O'Connor E."/>
            <person name="Balint B."/>
            <person name="Krizsan K."/>
            <person name="Kiss B."/>
            <person name="Hess J."/>
            <person name="Varga T."/>
            <person name="Slot J."/>
            <person name="Riley R."/>
            <person name="Boka B."/>
            <person name="Rigling D."/>
            <person name="Barry K."/>
            <person name="Lee J."/>
            <person name="Mihaltcheva S."/>
            <person name="LaButti K."/>
            <person name="Lipzen A."/>
            <person name="Waldron R."/>
            <person name="Moloney N.M."/>
            <person name="Sperisen C."/>
            <person name="Kredics L."/>
            <person name="Vagvoelgyi C."/>
            <person name="Patrignani A."/>
            <person name="Fitzpatrick D."/>
            <person name="Nagy I."/>
            <person name="Doyle S."/>
            <person name="Anderson J.B."/>
            <person name="Grigoriev I.V."/>
            <person name="Gueldener U."/>
            <person name="Muensterkoetter M."/>
            <person name="Nagy L.G."/>
        </authorList>
    </citation>
    <scope>NUCLEOTIDE SEQUENCE [LARGE SCALE GENOMIC DNA]</scope>
    <source>
        <strain evidence="2">C18/9</strain>
    </source>
</reference>
<evidence type="ECO:0000313" key="1">
    <source>
        <dbReference type="EMBL" id="SJL08298.1"/>
    </source>
</evidence>
<gene>
    <name evidence="1" type="ORF">ARMOST_11661</name>
</gene>
<dbReference type="OrthoDB" id="3010280at2759"/>
<dbReference type="EMBL" id="FUEG01000009">
    <property type="protein sequence ID" value="SJL08298.1"/>
    <property type="molecule type" value="Genomic_DNA"/>
</dbReference>
<sequence length="160" mass="18132">MAIMDRNIQVEGHHGLLANLPVDLVSKWDAICVEWENDGFPKSVKNPFHIEGKFLSEKEVEKELELEEEERQHQGGVVQHATSANKFVMLGLELEDCQQKVTLYKTSETFCYLLDVGESDGLTLDDPDCKPKEMKLWLSSNIPMESHVLVCLDGLPSMED</sequence>
<keyword evidence="2" id="KW-1185">Reference proteome</keyword>
<name>A0A284RHQ5_ARMOS</name>
<dbReference type="Proteomes" id="UP000219338">
    <property type="component" value="Unassembled WGS sequence"/>
</dbReference>
<accession>A0A284RHQ5</accession>